<evidence type="ECO:0000259" key="2">
    <source>
        <dbReference type="Pfam" id="PF02481"/>
    </source>
</evidence>
<dbReference type="InterPro" id="IPR057666">
    <property type="entry name" value="DrpA_SLOG"/>
</dbReference>
<feature type="domain" description="Smf/DprA SLOG" evidence="2">
    <location>
        <begin position="75"/>
        <end position="294"/>
    </location>
</feature>
<evidence type="ECO:0000256" key="1">
    <source>
        <dbReference type="ARBA" id="ARBA00006525"/>
    </source>
</evidence>
<reference evidence="3" key="1">
    <citation type="submission" date="2021-06" db="EMBL/GenBank/DDBJ databases">
        <title>Complete genome sequence of Nocardioides sp. G188.</title>
        <authorList>
            <person name="Im W.-T."/>
        </authorList>
    </citation>
    <scope>NUCLEOTIDE SEQUENCE</scope>
    <source>
        <strain evidence="3">G188</strain>
    </source>
</reference>
<dbReference type="PANTHER" id="PTHR43022">
    <property type="entry name" value="PROTEIN SMF"/>
    <property type="match status" value="1"/>
</dbReference>
<dbReference type="KEGG" id="nps:KRR39_04495"/>
<dbReference type="NCBIfam" id="TIGR00732">
    <property type="entry name" value="dprA"/>
    <property type="match status" value="1"/>
</dbReference>
<dbReference type="RefSeq" id="WP_216940928.1">
    <property type="nucleotide sequence ID" value="NZ_CP077062.1"/>
</dbReference>
<keyword evidence="4" id="KW-1185">Reference proteome</keyword>
<name>A0A975Y128_9ACTN</name>
<comment type="similarity">
    <text evidence="1">Belongs to the DprA/Smf family.</text>
</comment>
<evidence type="ECO:0000313" key="3">
    <source>
        <dbReference type="EMBL" id="QWZ09082.1"/>
    </source>
</evidence>
<dbReference type="Proteomes" id="UP000683575">
    <property type="component" value="Chromosome"/>
</dbReference>
<organism evidence="3 4">
    <name type="scientific">Nocardioides panacis</name>
    <dbReference type="NCBI Taxonomy" id="2849501"/>
    <lineage>
        <taxon>Bacteria</taxon>
        <taxon>Bacillati</taxon>
        <taxon>Actinomycetota</taxon>
        <taxon>Actinomycetes</taxon>
        <taxon>Propionibacteriales</taxon>
        <taxon>Nocardioidaceae</taxon>
        <taxon>Nocardioides</taxon>
    </lineage>
</organism>
<gene>
    <name evidence="3" type="primary">dprA</name>
    <name evidence="3" type="ORF">KRR39_04495</name>
</gene>
<dbReference type="EMBL" id="CP077062">
    <property type="protein sequence ID" value="QWZ09082.1"/>
    <property type="molecule type" value="Genomic_DNA"/>
</dbReference>
<accession>A0A975Y128</accession>
<dbReference type="GO" id="GO:0009294">
    <property type="term" value="P:DNA-mediated transformation"/>
    <property type="evidence" value="ECO:0007669"/>
    <property type="project" value="InterPro"/>
</dbReference>
<protein>
    <submittedName>
        <fullName evidence="3">DNA-processing protein DprA</fullName>
    </submittedName>
</protein>
<dbReference type="AlphaFoldDB" id="A0A975Y128"/>
<evidence type="ECO:0000313" key="4">
    <source>
        <dbReference type="Proteomes" id="UP000683575"/>
    </source>
</evidence>
<dbReference type="Pfam" id="PF02481">
    <property type="entry name" value="DNA_processg_A"/>
    <property type="match status" value="1"/>
</dbReference>
<sequence>MSAADRVARVALSRLGEPGDPRVTSLVAELGAGEVYEYLRAERDPTGVATDVAARLRDLDPEADLARAAGLGIRFVCPGDPEWPERLGDLDRCGQLNGRGGAPLGLWLRGAGRLDELVERSVAVVGSRSATTYGAGVAAEIAAQVAGEGVAVVSGAAFGIDQAAHRGALAVRGPTLAVLACGADRAYPAAHRELIGYVADTGLVVSELPPGCAPTKIRFLSRNRIIAALSLGTVVVEAAVRSGALNTASWASLLHRPVMGVPGPVTSAPSEGVHELLRNRDAVLVTRGSQVLELVSPSGTFTQSWARAPERPADRLGETDRQVLDAVPVTQAASTGSVARTAGLAERTVTESLARLRAGGFVEGGDRGWRLGPAARSGTEAG</sequence>
<dbReference type="InterPro" id="IPR003488">
    <property type="entry name" value="DprA"/>
</dbReference>
<dbReference type="PANTHER" id="PTHR43022:SF1">
    <property type="entry name" value="PROTEIN SMF"/>
    <property type="match status" value="1"/>
</dbReference>
<proteinExistence type="inferred from homology"/>